<dbReference type="Gene3D" id="1.20.141.10">
    <property type="entry name" value="Chitosanase, subunit A, domain 1"/>
    <property type="match status" value="1"/>
</dbReference>
<sequence length="194" mass="21428">MNATEKKMSAMILLFEDDRATGAESLCVRKLPAADTGGKFEICGICDGIEPAVFAAIKALLDAGRKVEAWDACLQYVWDNTKAVVGWIGSAEHPGIEFFLRDHYFNSGSRNTGRILQRALCNDGFPVDVDGVVGAGSRKALADRLARGGDLLFLDHLRKEREAFYRSCKQFPIFGKGWLNRSQKAFDFARMLSA</sequence>
<dbReference type="AlphaFoldDB" id="A0A1H6KL88"/>
<reference evidence="3" key="1">
    <citation type="submission" date="2016-09" db="EMBL/GenBank/DDBJ databases">
        <authorList>
            <person name="Koehorst J."/>
        </authorList>
    </citation>
    <scope>NUCLEOTIDE SEQUENCE [LARGE SCALE GENOMIC DNA]</scope>
</reference>
<dbReference type="EMBL" id="LT629973">
    <property type="protein sequence ID" value="SEH72326.1"/>
    <property type="molecule type" value="Genomic_DNA"/>
</dbReference>
<gene>
    <name evidence="2" type="ORF">PYTT_0239</name>
</gene>
<proteinExistence type="predicted"/>
<organism evidence="2 3">
    <name type="scientific">Akkermansia glycaniphila</name>
    <dbReference type="NCBI Taxonomy" id="1679444"/>
    <lineage>
        <taxon>Bacteria</taxon>
        <taxon>Pseudomonadati</taxon>
        <taxon>Verrucomicrobiota</taxon>
        <taxon>Verrucomicrobiia</taxon>
        <taxon>Verrucomicrobiales</taxon>
        <taxon>Akkermansiaceae</taxon>
        <taxon>Akkermansia</taxon>
    </lineage>
</organism>
<protein>
    <submittedName>
        <fullName evidence="2">Predicted peptidoglycan domain</fullName>
    </submittedName>
</protein>
<evidence type="ECO:0000259" key="1">
    <source>
        <dbReference type="Pfam" id="PF09374"/>
    </source>
</evidence>
<feature type="domain" description="Peptidoglycan binding" evidence="1">
    <location>
        <begin position="114"/>
        <end position="181"/>
    </location>
</feature>
<evidence type="ECO:0000313" key="3">
    <source>
        <dbReference type="Proteomes" id="UP000176204"/>
    </source>
</evidence>
<accession>A0A1H6KL88</accession>
<evidence type="ECO:0000313" key="2">
    <source>
        <dbReference type="EMBL" id="SEH72326.1"/>
    </source>
</evidence>
<dbReference type="SUPFAM" id="SSF53955">
    <property type="entry name" value="Lysozyme-like"/>
    <property type="match status" value="1"/>
</dbReference>
<dbReference type="KEGG" id="agl:PYTT_0239"/>
<dbReference type="InterPro" id="IPR018537">
    <property type="entry name" value="Peptidoglycan-bd_3"/>
</dbReference>
<dbReference type="Pfam" id="PF09374">
    <property type="entry name" value="PG_binding_3"/>
    <property type="match status" value="1"/>
</dbReference>
<name>A0A1H6KL88_9BACT</name>
<keyword evidence="3" id="KW-1185">Reference proteome</keyword>
<dbReference type="Proteomes" id="UP000176204">
    <property type="component" value="Chromosome I"/>
</dbReference>
<dbReference type="InterPro" id="IPR023346">
    <property type="entry name" value="Lysozyme-like_dom_sf"/>
</dbReference>